<evidence type="ECO:0000313" key="3">
    <source>
        <dbReference type="EMBL" id="QTC93233.1"/>
    </source>
</evidence>
<accession>A0A975GXT1</accession>
<feature type="domain" description="HTH luxR-type" evidence="2">
    <location>
        <begin position="1"/>
        <end position="59"/>
    </location>
</feature>
<dbReference type="SMART" id="SM00421">
    <property type="entry name" value="HTH_LUXR"/>
    <property type="match status" value="1"/>
</dbReference>
<dbReference type="CDD" id="cd06170">
    <property type="entry name" value="LuxR_C_like"/>
    <property type="match status" value="1"/>
</dbReference>
<gene>
    <name evidence="3" type="ORF">IFJ75_06410</name>
</gene>
<sequence>MTEQERRLLTLLAQGHTAKTIASAEGLSVNVVNERLRSARRKTGAVSSRELARLVGPQTSQENRAKFFGIEPAPDAPHPGRRRGPATGAGRWLVGSLIVMSGILVLVAVATWWVGAQARPEGPVRMPMPLPNLAETGPSWQAVTADSRYPAITYLIPSPDGRAGVFVPQVILSCRDISMSLTVRGFAPQPSWPQPDLTMRIGTVDRVGPPTAVASATGPTLGYKFAIADEVLQPLGRGEPVSFIFNGETQAFPVIPEALRSAFVTNCAALVHPGMRRRGAAGDRVW</sequence>
<keyword evidence="4" id="KW-1185">Reference proteome</keyword>
<dbReference type="GO" id="GO:0003677">
    <property type="term" value="F:DNA binding"/>
    <property type="evidence" value="ECO:0007669"/>
    <property type="project" value="InterPro"/>
</dbReference>
<name>A0A975GXT1_9CAUL</name>
<evidence type="ECO:0000256" key="1">
    <source>
        <dbReference type="SAM" id="Phobius"/>
    </source>
</evidence>
<dbReference type="GO" id="GO:0006355">
    <property type="term" value="P:regulation of DNA-templated transcription"/>
    <property type="evidence" value="ECO:0007669"/>
    <property type="project" value="InterPro"/>
</dbReference>
<keyword evidence="1" id="KW-1133">Transmembrane helix</keyword>
<protein>
    <submittedName>
        <fullName evidence="3">Helix-turn-helix transcriptional regulator</fullName>
    </submittedName>
</protein>
<keyword evidence="1" id="KW-0812">Transmembrane</keyword>
<feature type="transmembrane region" description="Helical" evidence="1">
    <location>
        <begin position="92"/>
        <end position="115"/>
    </location>
</feature>
<dbReference type="KEGG" id="bgoe:IFJ75_06410"/>
<dbReference type="AlphaFoldDB" id="A0A975GXT1"/>
<organism evidence="3 4">
    <name type="scientific">Brevundimonas goettingensis</name>
    <dbReference type="NCBI Taxonomy" id="2774190"/>
    <lineage>
        <taxon>Bacteria</taxon>
        <taxon>Pseudomonadati</taxon>
        <taxon>Pseudomonadota</taxon>
        <taxon>Alphaproteobacteria</taxon>
        <taxon>Caulobacterales</taxon>
        <taxon>Caulobacteraceae</taxon>
        <taxon>Brevundimonas</taxon>
    </lineage>
</organism>
<dbReference type="EMBL" id="CP062222">
    <property type="protein sequence ID" value="QTC93233.1"/>
    <property type="molecule type" value="Genomic_DNA"/>
</dbReference>
<keyword evidence="1" id="KW-0472">Membrane</keyword>
<dbReference type="InterPro" id="IPR036388">
    <property type="entry name" value="WH-like_DNA-bd_sf"/>
</dbReference>
<proteinExistence type="predicted"/>
<evidence type="ECO:0000259" key="2">
    <source>
        <dbReference type="PROSITE" id="PS50043"/>
    </source>
</evidence>
<dbReference type="Gene3D" id="1.10.10.10">
    <property type="entry name" value="Winged helix-like DNA-binding domain superfamily/Winged helix DNA-binding domain"/>
    <property type="match status" value="1"/>
</dbReference>
<dbReference type="InterPro" id="IPR000792">
    <property type="entry name" value="Tscrpt_reg_LuxR_C"/>
</dbReference>
<evidence type="ECO:0000313" key="4">
    <source>
        <dbReference type="Proteomes" id="UP000663918"/>
    </source>
</evidence>
<reference evidence="3" key="1">
    <citation type="submission" date="2020-09" db="EMBL/GenBank/DDBJ databases">
        <title>Brevundimonas sp. LVF2 isolated from a puddle in Goettingen, Germany.</title>
        <authorList>
            <person name="Friedrich I."/>
            <person name="Klassen A."/>
            <person name="Hannes N."/>
            <person name="Schneider D."/>
            <person name="Hertel R."/>
            <person name="Daniel R."/>
        </authorList>
    </citation>
    <scope>NUCLEOTIDE SEQUENCE</scope>
    <source>
        <strain evidence="3">LVF2</strain>
    </source>
</reference>
<dbReference type="Proteomes" id="UP000663918">
    <property type="component" value="Chromosome"/>
</dbReference>
<dbReference type="InterPro" id="IPR016032">
    <property type="entry name" value="Sig_transdc_resp-reg_C-effctor"/>
</dbReference>
<dbReference type="PROSITE" id="PS50043">
    <property type="entry name" value="HTH_LUXR_2"/>
    <property type="match status" value="1"/>
</dbReference>
<dbReference type="SUPFAM" id="SSF46894">
    <property type="entry name" value="C-terminal effector domain of the bipartite response regulators"/>
    <property type="match status" value="1"/>
</dbReference>